<name>A0AAE4CTL9_9ACTN</name>
<evidence type="ECO:0000313" key="2">
    <source>
        <dbReference type="EMBL" id="MDR7325466.1"/>
    </source>
</evidence>
<reference evidence="2 3" key="1">
    <citation type="submission" date="2023-07" db="EMBL/GenBank/DDBJ databases">
        <title>Sequencing the genomes of 1000 actinobacteria strains.</title>
        <authorList>
            <person name="Klenk H.-P."/>
        </authorList>
    </citation>
    <scope>NUCLEOTIDE SEQUENCE [LARGE SCALE GENOMIC DNA]</scope>
    <source>
        <strain evidence="2 3">DSM 44711</strain>
    </source>
</reference>
<keyword evidence="1" id="KW-0812">Transmembrane</keyword>
<keyword evidence="3" id="KW-1185">Reference proteome</keyword>
<protein>
    <recommendedName>
        <fullName evidence="4">PH domain-containing protein</fullName>
    </recommendedName>
</protein>
<evidence type="ECO:0000256" key="1">
    <source>
        <dbReference type="SAM" id="Phobius"/>
    </source>
</evidence>
<feature type="transmembrane region" description="Helical" evidence="1">
    <location>
        <begin position="41"/>
        <end position="65"/>
    </location>
</feature>
<sequence>MSDGVLVLRGRHDRLAFGVLTAVLLAPLATVAVTGRAAAPLVALAASGLVLLLFVGSFMAGRILAPATVSPYGLRVRTAALASYDTHARWTQIDRIWLSRVGRVPCLLVRLHDPAAAADDNLQVLRTMRANRRRYGAELLISLAAVASAPAEIEAAIDFFSGNSRRLESVVDD</sequence>
<accession>A0AAE4CTL9</accession>
<dbReference type="Proteomes" id="UP001183629">
    <property type="component" value="Unassembled WGS sequence"/>
</dbReference>
<gene>
    <name evidence="2" type="ORF">J2S44_005716</name>
</gene>
<keyword evidence="1" id="KW-1133">Transmembrane helix</keyword>
<evidence type="ECO:0008006" key="4">
    <source>
        <dbReference type="Google" id="ProtNLM"/>
    </source>
</evidence>
<feature type="transmembrane region" description="Helical" evidence="1">
    <location>
        <begin position="15"/>
        <end position="35"/>
    </location>
</feature>
<comment type="caution">
    <text evidence="2">The sequence shown here is derived from an EMBL/GenBank/DDBJ whole genome shotgun (WGS) entry which is preliminary data.</text>
</comment>
<dbReference type="AlphaFoldDB" id="A0AAE4CTL9"/>
<organism evidence="2 3">
    <name type="scientific">Catenuloplanes niger</name>
    <dbReference type="NCBI Taxonomy" id="587534"/>
    <lineage>
        <taxon>Bacteria</taxon>
        <taxon>Bacillati</taxon>
        <taxon>Actinomycetota</taxon>
        <taxon>Actinomycetes</taxon>
        <taxon>Micromonosporales</taxon>
        <taxon>Micromonosporaceae</taxon>
        <taxon>Catenuloplanes</taxon>
    </lineage>
</organism>
<proteinExistence type="predicted"/>
<keyword evidence="1" id="KW-0472">Membrane</keyword>
<dbReference type="RefSeq" id="WP_310420217.1">
    <property type="nucleotide sequence ID" value="NZ_JAVDYC010000001.1"/>
</dbReference>
<evidence type="ECO:0000313" key="3">
    <source>
        <dbReference type="Proteomes" id="UP001183629"/>
    </source>
</evidence>
<dbReference type="EMBL" id="JAVDYC010000001">
    <property type="protein sequence ID" value="MDR7325466.1"/>
    <property type="molecule type" value="Genomic_DNA"/>
</dbReference>